<dbReference type="Proteomes" id="UP000265520">
    <property type="component" value="Unassembled WGS sequence"/>
</dbReference>
<accession>A0A392VME2</accession>
<dbReference type="EMBL" id="LXQA011209007">
    <property type="protein sequence ID" value="MCI89057.1"/>
    <property type="molecule type" value="Genomic_DNA"/>
</dbReference>
<comment type="caution">
    <text evidence="2">The sequence shown here is derived from an EMBL/GenBank/DDBJ whole genome shotgun (WGS) entry which is preliminary data.</text>
</comment>
<organism evidence="2 3">
    <name type="scientific">Trifolium medium</name>
    <dbReference type="NCBI Taxonomy" id="97028"/>
    <lineage>
        <taxon>Eukaryota</taxon>
        <taxon>Viridiplantae</taxon>
        <taxon>Streptophyta</taxon>
        <taxon>Embryophyta</taxon>
        <taxon>Tracheophyta</taxon>
        <taxon>Spermatophyta</taxon>
        <taxon>Magnoliopsida</taxon>
        <taxon>eudicotyledons</taxon>
        <taxon>Gunneridae</taxon>
        <taxon>Pentapetalae</taxon>
        <taxon>rosids</taxon>
        <taxon>fabids</taxon>
        <taxon>Fabales</taxon>
        <taxon>Fabaceae</taxon>
        <taxon>Papilionoideae</taxon>
        <taxon>50 kb inversion clade</taxon>
        <taxon>NPAAA clade</taxon>
        <taxon>Hologalegina</taxon>
        <taxon>IRL clade</taxon>
        <taxon>Trifolieae</taxon>
        <taxon>Trifolium</taxon>
    </lineage>
</organism>
<name>A0A392VME2_9FABA</name>
<keyword evidence="3" id="KW-1185">Reference proteome</keyword>
<evidence type="ECO:0000313" key="2">
    <source>
        <dbReference type="EMBL" id="MCI89057.1"/>
    </source>
</evidence>
<proteinExistence type="predicted"/>
<protein>
    <submittedName>
        <fullName evidence="2">Uncharacterized protein</fullName>
    </submittedName>
</protein>
<feature type="compositionally biased region" description="Basic residues" evidence="1">
    <location>
        <begin position="28"/>
        <end position="44"/>
    </location>
</feature>
<evidence type="ECO:0000256" key="1">
    <source>
        <dbReference type="SAM" id="MobiDB-lite"/>
    </source>
</evidence>
<feature type="non-terminal residue" evidence="2">
    <location>
        <position position="1"/>
    </location>
</feature>
<feature type="region of interest" description="Disordered" evidence="1">
    <location>
        <begin position="1"/>
        <end position="45"/>
    </location>
</feature>
<dbReference type="AlphaFoldDB" id="A0A392VME2"/>
<evidence type="ECO:0000313" key="3">
    <source>
        <dbReference type="Proteomes" id="UP000265520"/>
    </source>
</evidence>
<sequence length="68" mass="7555">AYASWKTEPPQKHQGHASSYGDPLCQGPKKHRPDQHSHAPKHHYEHSLLVQKSSIHTVQGGLNVEITG</sequence>
<reference evidence="2 3" key="1">
    <citation type="journal article" date="2018" name="Front. Plant Sci.">
        <title>Red Clover (Trifolium pratense) and Zigzag Clover (T. medium) - A Picture of Genomic Similarities and Differences.</title>
        <authorList>
            <person name="Dluhosova J."/>
            <person name="Istvanek J."/>
            <person name="Nedelnik J."/>
            <person name="Repkova J."/>
        </authorList>
    </citation>
    <scope>NUCLEOTIDE SEQUENCE [LARGE SCALE GENOMIC DNA]</scope>
    <source>
        <strain evidence="3">cv. 10/8</strain>
        <tissue evidence="2">Leaf</tissue>
    </source>
</reference>